<accession>A0A7R9KJW6</accession>
<keyword evidence="5" id="KW-0479">Metal-binding</keyword>
<keyword evidence="11" id="KW-0472">Membrane</keyword>
<evidence type="ECO:0008006" key="16">
    <source>
        <dbReference type="Google" id="ProtNLM"/>
    </source>
</evidence>
<dbReference type="InterPro" id="IPR001522">
    <property type="entry name" value="FADS-1_CS"/>
</dbReference>
<keyword evidence="3 13" id="KW-0444">Lipid biosynthesis</keyword>
<keyword evidence="4 13" id="KW-0812">Transmembrane</keyword>
<comment type="domain">
    <text evidence="13">The histidine box domains are involved in binding the catalytic metal ions.</text>
</comment>
<dbReference type="AlphaFoldDB" id="A0A7R9KJW6"/>
<evidence type="ECO:0000256" key="13">
    <source>
        <dbReference type="RuleBase" id="RU000581"/>
    </source>
</evidence>
<keyword evidence="15" id="KW-1185">Reference proteome</keyword>
<dbReference type="EMBL" id="OC856120">
    <property type="protein sequence ID" value="CAD7623241.1"/>
    <property type="molecule type" value="Genomic_DNA"/>
</dbReference>
<evidence type="ECO:0000313" key="14">
    <source>
        <dbReference type="EMBL" id="CAD7623241.1"/>
    </source>
</evidence>
<evidence type="ECO:0000256" key="1">
    <source>
        <dbReference type="ARBA" id="ARBA00004141"/>
    </source>
</evidence>
<dbReference type="PRINTS" id="PR00075">
    <property type="entry name" value="FACDDSATRASE"/>
</dbReference>
<dbReference type="GO" id="GO:0006636">
    <property type="term" value="P:unsaturated fatty acid biosynthetic process"/>
    <property type="evidence" value="ECO:0007669"/>
    <property type="project" value="TreeGrafter"/>
</dbReference>
<dbReference type="GO" id="GO:0005506">
    <property type="term" value="F:iron ion binding"/>
    <property type="evidence" value="ECO:0007669"/>
    <property type="project" value="TreeGrafter"/>
</dbReference>
<dbReference type="GO" id="GO:0005789">
    <property type="term" value="C:endoplasmic reticulum membrane"/>
    <property type="evidence" value="ECO:0007669"/>
    <property type="project" value="TreeGrafter"/>
</dbReference>
<dbReference type="Proteomes" id="UP000759131">
    <property type="component" value="Unassembled WGS sequence"/>
</dbReference>
<protein>
    <recommendedName>
        <fullName evidence="16">Stearoyl-CoA desaturase 5</fullName>
    </recommendedName>
</protein>
<evidence type="ECO:0000256" key="6">
    <source>
        <dbReference type="ARBA" id="ARBA00022832"/>
    </source>
</evidence>
<organism evidence="14">
    <name type="scientific">Medioppia subpectinata</name>
    <dbReference type="NCBI Taxonomy" id="1979941"/>
    <lineage>
        <taxon>Eukaryota</taxon>
        <taxon>Metazoa</taxon>
        <taxon>Ecdysozoa</taxon>
        <taxon>Arthropoda</taxon>
        <taxon>Chelicerata</taxon>
        <taxon>Arachnida</taxon>
        <taxon>Acari</taxon>
        <taxon>Acariformes</taxon>
        <taxon>Sarcoptiformes</taxon>
        <taxon>Oribatida</taxon>
        <taxon>Brachypylina</taxon>
        <taxon>Oppioidea</taxon>
        <taxon>Oppiidae</taxon>
        <taxon>Medioppia</taxon>
    </lineage>
</organism>
<keyword evidence="10" id="KW-0443">Lipid metabolism</keyword>
<evidence type="ECO:0000313" key="15">
    <source>
        <dbReference type="Proteomes" id="UP000759131"/>
    </source>
</evidence>
<evidence type="ECO:0000256" key="10">
    <source>
        <dbReference type="ARBA" id="ARBA00023098"/>
    </source>
</evidence>
<keyword evidence="12 13" id="KW-0275">Fatty acid biosynthesis</keyword>
<name>A0A7R9KJW6_9ACAR</name>
<sequence>MVVAVLRYCTSLHCTWFVNSAAHMFGSKPYNPRIEARENLFVSFGAFGEGFHNYHHEFPFDYSTSEMGWRLNITTMFIDVMALIGQAYDRKKVSQKLIDERKRKVISKAF</sequence>
<dbReference type="PANTHER" id="PTHR11351:SF31">
    <property type="entry name" value="DESATURASE 1, ISOFORM A-RELATED"/>
    <property type="match status" value="1"/>
</dbReference>
<keyword evidence="7" id="KW-1133">Transmembrane helix</keyword>
<proteinExistence type="inferred from homology"/>
<comment type="cofactor">
    <cofactor evidence="13">
        <name>Fe(2+)</name>
        <dbReference type="ChEBI" id="CHEBI:29033"/>
    </cofactor>
</comment>
<evidence type="ECO:0000256" key="12">
    <source>
        <dbReference type="ARBA" id="ARBA00023160"/>
    </source>
</evidence>
<dbReference type="PROSITE" id="PS00476">
    <property type="entry name" value="FATTY_ACID_DESATUR_1"/>
    <property type="match status" value="1"/>
</dbReference>
<evidence type="ECO:0000256" key="3">
    <source>
        <dbReference type="ARBA" id="ARBA00022516"/>
    </source>
</evidence>
<evidence type="ECO:0000256" key="7">
    <source>
        <dbReference type="ARBA" id="ARBA00022989"/>
    </source>
</evidence>
<keyword evidence="8 13" id="KW-0560">Oxidoreductase</keyword>
<reference evidence="14" key="1">
    <citation type="submission" date="2020-11" db="EMBL/GenBank/DDBJ databases">
        <authorList>
            <person name="Tran Van P."/>
        </authorList>
    </citation>
    <scope>NUCLEOTIDE SEQUENCE</scope>
</reference>
<evidence type="ECO:0000256" key="5">
    <source>
        <dbReference type="ARBA" id="ARBA00022723"/>
    </source>
</evidence>
<evidence type="ECO:0000256" key="8">
    <source>
        <dbReference type="ARBA" id="ARBA00023002"/>
    </source>
</evidence>
<gene>
    <name evidence="14" type="ORF">OSB1V03_LOCUS3698</name>
</gene>
<dbReference type="EMBL" id="CAJPIZ010001545">
    <property type="protein sequence ID" value="CAG2103671.1"/>
    <property type="molecule type" value="Genomic_DNA"/>
</dbReference>
<comment type="subcellular location">
    <subcellularLocation>
        <location evidence="1">Membrane</location>
        <topology evidence="1">Multi-pass membrane protein</topology>
    </subcellularLocation>
</comment>
<evidence type="ECO:0000256" key="11">
    <source>
        <dbReference type="ARBA" id="ARBA00023136"/>
    </source>
</evidence>
<keyword evidence="9" id="KW-0408">Iron</keyword>
<evidence type="ECO:0000256" key="2">
    <source>
        <dbReference type="ARBA" id="ARBA00009295"/>
    </source>
</evidence>
<dbReference type="InterPro" id="IPR015876">
    <property type="entry name" value="Acyl-CoA_DS"/>
</dbReference>
<dbReference type="OrthoDB" id="6406588at2759"/>
<evidence type="ECO:0000256" key="4">
    <source>
        <dbReference type="ARBA" id="ARBA00022692"/>
    </source>
</evidence>
<keyword evidence="6" id="KW-0276">Fatty acid metabolism</keyword>
<comment type="similarity">
    <text evidence="2 13">Belongs to the fatty acid desaturase type 1 family.</text>
</comment>
<dbReference type="CDD" id="cd03505">
    <property type="entry name" value="Delta9-FADS-like"/>
    <property type="match status" value="1"/>
</dbReference>
<evidence type="ECO:0000256" key="9">
    <source>
        <dbReference type="ARBA" id="ARBA00023004"/>
    </source>
</evidence>
<dbReference type="PANTHER" id="PTHR11351">
    <property type="entry name" value="ACYL-COA DESATURASE"/>
    <property type="match status" value="1"/>
</dbReference>
<dbReference type="GO" id="GO:0004768">
    <property type="term" value="F:stearoyl-CoA 9-desaturase activity"/>
    <property type="evidence" value="ECO:0007669"/>
    <property type="project" value="TreeGrafter"/>
</dbReference>